<dbReference type="RefSeq" id="WP_173731110.1">
    <property type="nucleotide sequence ID" value="NZ_JABTTE010000010.1"/>
</dbReference>
<dbReference type="EMBL" id="JABTTE010000010">
    <property type="protein sequence ID" value="NSL51903.1"/>
    <property type="molecule type" value="Genomic_DNA"/>
</dbReference>
<name>A0A8J8GGE4_9BACI</name>
<dbReference type="InterPro" id="IPR014730">
    <property type="entry name" value="ETF_a/b_N"/>
</dbReference>
<dbReference type="PANTHER" id="PTHR21294:SF20">
    <property type="entry name" value="ELECTRON TRANSFER FLAVOPROTEIN, SUBUNIT BETA (ETFB)"/>
    <property type="match status" value="1"/>
</dbReference>
<dbReference type="PANTHER" id="PTHR21294">
    <property type="entry name" value="ELECTRON TRANSFER FLAVOPROTEIN BETA-SUBUNIT"/>
    <property type="match status" value="1"/>
</dbReference>
<evidence type="ECO:0000313" key="2">
    <source>
        <dbReference type="EMBL" id="NSL51903.1"/>
    </source>
</evidence>
<dbReference type="GO" id="GO:0009055">
    <property type="term" value="F:electron transfer activity"/>
    <property type="evidence" value="ECO:0007669"/>
    <property type="project" value="InterPro"/>
</dbReference>
<feature type="domain" description="Electron transfer flavoprotein alpha/beta-subunit N-terminal" evidence="1">
    <location>
        <begin position="21"/>
        <end position="211"/>
    </location>
</feature>
<protein>
    <submittedName>
        <fullName evidence="2">Electron transfer flavoprotein subunit beta/FixA family protein</fullName>
    </submittedName>
</protein>
<dbReference type="CDD" id="cd01714">
    <property type="entry name" value="ETF_beta"/>
    <property type="match status" value="1"/>
</dbReference>
<evidence type="ECO:0000313" key="3">
    <source>
        <dbReference type="Proteomes" id="UP000625804"/>
    </source>
</evidence>
<keyword evidence="3" id="KW-1185">Reference proteome</keyword>
<dbReference type="InterPro" id="IPR012255">
    <property type="entry name" value="ETF_b"/>
</dbReference>
<dbReference type="PIRSF" id="PIRSF000090">
    <property type="entry name" value="Beta-ETF"/>
    <property type="match status" value="1"/>
</dbReference>
<dbReference type="InterPro" id="IPR033948">
    <property type="entry name" value="ETF_beta_N"/>
</dbReference>
<dbReference type="Pfam" id="PF01012">
    <property type="entry name" value="ETF"/>
    <property type="match status" value="1"/>
</dbReference>
<dbReference type="SMART" id="SM00893">
    <property type="entry name" value="ETF"/>
    <property type="match status" value="1"/>
</dbReference>
<reference evidence="2" key="1">
    <citation type="submission" date="2020-06" db="EMBL/GenBank/DDBJ databases">
        <title>A novel thermopfilic bacterium from Erzurum, Turkey.</title>
        <authorList>
            <person name="Adiguzel A."/>
            <person name="Ay H."/>
            <person name="Baltaci M.O."/>
        </authorList>
    </citation>
    <scope>NUCLEOTIDE SEQUENCE</scope>
    <source>
        <strain evidence="2">P2</strain>
    </source>
</reference>
<dbReference type="Gene3D" id="3.40.50.620">
    <property type="entry name" value="HUPs"/>
    <property type="match status" value="1"/>
</dbReference>
<gene>
    <name evidence="2" type="ORF">HR057_09090</name>
</gene>
<comment type="caution">
    <text evidence="2">The sequence shown here is derived from an EMBL/GenBank/DDBJ whole genome shotgun (WGS) entry which is preliminary data.</text>
</comment>
<accession>A0A8J8GGE4</accession>
<proteinExistence type="predicted"/>
<sequence>MKILVCVKHVVDTTEVRVDQNGELVLRGVPTKINDYDKNAIEEAVKIKQATNGEVTLLTIGPKEAQKTLKEGLAMGADNAYLVEDTDVSKYDSVQIAKILSKAIQKLGGFDLIFAGSVSEDISNNITGISLAEWLGYENISYVQKIDVAGSKVTTERKIGQTIETIEAELPVVVTVDRSINTPRLPTAIQIMKVKANRIKTMSLSELDNLDGVTANVSLRDYNIVSTQRKKVIFEGDLDGAVNNLVEELSREGVF</sequence>
<evidence type="ECO:0000259" key="1">
    <source>
        <dbReference type="SMART" id="SM00893"/>
    </source>
</evidence>
<dbReference type="AlphaFoldDB" id="A0A8J8GGE4"/>
<dbReference type="InterPro" id="IPR014729">
    <property type="entry name" value="Rossmann-like_a/b/a_fold"/>
</dbReference>
<dbReference type="Proteomes" id="UP000625804">
    <property type="component" value="Unassembled WGS sequence"/>
</dbReference>
<organism evidence="2 3">
    <name type="scientific">Calidifontibacillus erzurumensis</name>
    <dbReference type="NCBI Taxonomy" id="2741433"/>
    <lineage>
        <taxon>Bacteria</taxon>
        <taxon>Bacillati</taxon>
        <taxon>Bacillota</taxon>
        <taxon>Bacilli</taxon>
        <taxon>Bacillales</taxon>
        <taxon>Bacillaceae</taxon>
        <taxon>Calidifontibacillus/Schinkia group</taxon>
        <taxon>Calidifontibacillus</taxon>
    </lineage>
</organism>
<dbReference type="SUPFAM" id="SSF52402">
    <property type="entry name" value="Adenine nucleotide alpha hydrolases-like"/>
    <property type="match status" value="1"/>
</dbReference>